<dbReference type="EMBL" id="LKPO01000029">
    <property type="protein sequence ID" value="OLF86331.1"/>
    <property type="molecule type" value="Genomic_DNA"/>
</dbReference>
<evidence type="ECO:0000259" key="2">
    <source>
        <dbReference type="Pfam" id="PF09992"/>
    </source>
</evidence>
<feature type="domain" description="Phosphodiester glycosidase" evidence="2">
    <location>
        <begin position="192"/>
        <end position="369"/>
    </location>
</feature>
<comment type="caution">
    <text evidence="3">The sequence shown here is derived from an EMBL/GenBank/DDBJ whole genome shotgun (WGS) entry which is preliminary data.</text>
</comment>
<feature type="region of interest" description="Disordered" evidence="1">
    <location>
        <begin position="468"/>
        <end position="487"/>
    </location>
</feature>
<dbReference type="Proteomes" id="UP000185604">
    <property type="component" value="Unassembled WGS sequence"/>
</dbReference>
<accession>A0A7Z0WSX9</accession>
<protein>
    <submittedName>
        <fullName evidence="3">Phage protein</fullName>
    </submittedName>
</protein>
<feature type="compositionally biased region" description="Polar residues" evidence="1">
    <location>
        <begin position="468"/>
        <end position="480"/>
    </location>
</feature>
<sequence length="487" mass="54347">MRKFPLIFAFTTYRWKVMCLARKEIGSLWNRTNRNAINDNFNEVYGLKNIADSAKADAERAVQTANYAKTKAESVQEQFDQVVIEGDSSVEAAQARVATDGTVYATLKERLDAEHDESDAQVADVGDRIKKENAYFHEIDVSQRYDEVSNTTYYLTLIKHTDEDGNILKLKRGFMDGENGETVRSFADRSAATVAINASVFRSYEFVGTDIYNGVIQKEAVAEPHRWILGIKEDNTLVYYRPGTSAQYIINDGCLNALTAFTPVIVNGEPFADESLGFDPNHFNNKHPRQIIAQYDNKDLLILTCGGRGIEGEGMTYSDLVRILLGEGVSFAFMLDGGGSTQTVVRGSSIIRPFDGNGYNERKVVDFLYTSKEVPTNRDRDIVNTNNVVGSLSKKHSDLSRTIELMGVIGDNTVKLDDLNNINKSGIYWANAGIAENSPNSGISWGIIHFKVDSSALQVAFPFSSNTSYKPKQRRTNQTGWDAWRDF</sequence>
<dbReference type="CDD" id="cd19958">
    <property type="entry name" value="pyocin_knob"/>
    <property type="match status" value="1"/>
</dbReference>
<evidence type="ECO:0000313" key="4">
    <source>
        <dbReference type="Proteomes" id="UP000185604"/>
    </source>
</evidence>
<dbReference type="PANTHER" id="PTHR40446">
    <property type="entry name" value="N-ACETYLGLUCOSAMINE-1-PHOSPHODIESTER ALPHA-N-ACETYLGLUCOSAMINIDASE"/>
    <property type="match status" value="1"/>
</dbReference>
<organism evidence="3 4">
    <name type="scientific">Bacillus paralicheniformis</name>
    <dbReference type="NCBI Taxonomy" id="1648923"/>
    <lineage>
        <taxon>Bacteria</taxon>
        <taxon>Bacillati</taxon>
        <taxon>Bacillota</taxon>
        <taxon>Bacilli</taxon>
        <taxon>Bacillales</taxon>
        <taxon>Bacillaceae</taxon>
        <taxon>Bacillus</taxon>
    </lineage>
</organism>
<evidence type="ECO:0000256" key="1">
    <source>
        <dbReference type="SAM" id="MobiDB-lite"/>
    </source>
</evidence>
<gene>
    <name evidence="3" type="ORF">B4121_4522</name>
</gene>
<name>A0A7Z0WSX9_9BACI</name>
<proteinExistence type="predicted"/>
<dbReference type="PANTHER" id="PTHR40446:SF2">
    <property type="entry name" value="N-ACETYLGLUCOSAMINE-1-PHOSPHODIESTER ALPHA-N-ACETYLGLUCOSAMINIDASE"/>
    <property type="match status" value="1"/>
</dbReference>
<reference evidence="3 4" key="1">
    <citation type="journal article" date="2016" name="Front. Microbiol.">
        <title>High-Level Heat Resistance of Spores of Bacillus amyloliquefaciens and Bacillus licheniformis Results from the Presence of a spoVA Operon in a Tn1546 Transposon.</title>
        <authorList>
            <person name="Berendsen E.M."/>
            <person name="Koning R.A."/>
            <person name="Boekhorst J."/>
            <person name="de Jong A."/>
            <person name="Kuipers O.P."/>
            <person name="Wells-Bennik M.H."/>
        </authorList>
    </citation>
    <scope>NUCLEOTIDE SEQUENCE [LARGE SCALE GENOMIC DNA]</scope>
    <source>
        <strain evidence="3 4">B4121</strain>
    </source>
</reference>
<dbReference type="Pfam" id="PF09992">
    <property type="entry name" value="NAGPA"/>
    <property type="match status" value="1"/>
</dbReference>
<dbReference type="InterPro" id="IPR018711">
    <property type="entry name" value="NAGPA"/>
</dbReference>
<evidence type="ECO:0000313" key="3">
    <source>
        <dbReference type="EMBL" id="OLF86331.1"/>
    </source>
</evidence>
<dbReference type="AlphaFoldDB" id="A0A7Z0WSX9"/>